<dbReference type="Gene3D" id="3.40.50.720">
    <property type="entry name" value="NAD(P)-binding Rossmann-like Domain"/>
    <property type="match status" value="2"/>
</dbReference>
<gene>
    <name evidence="4" type="ORF">J7T54_007207</name>
</gene>
<keyword evidence="5" id="KW-1185">Reference proteome</keyword>
<keyword evidence="2" id="KW-0119">Carbohydrate metabolism</keyword>
<reference evidence="4" key="1">
    <citation type="journal article" date="2021" name="J Fungi (Basel)">
        <title>Genomic and Metabolomic Analyses of the Marine Fungus Emericellopsis cladophorae: Insights into Saltwater Adaptability Mechanisms and Its Biosynthetic Potential.</title>
        <authorList>
            <person name="Goncalves M.F.M."/>
            <person name="Hilario S."/>
            <person name="Van de Peer Y."/>
            <person name="Esteves A.C."/>
            <person name="Alves A."/>
        </authorList>
    </citation>
    <scope>NUCLEOTIDE SEQUENCE</scope>
    <source>
        <strain evidence="4">MUM 19.33</strain>
    </source>
</reference>
<evidence type="ECO:0000256" key="1">
    <source>
        <dbReference type="ARBA" id="ARBA00022857"/>
    </source>
</evidence>
<dbReference type="AlphaFoldDB" id="A0A9P9XU11"/>
<protein>
    <recommendedName>
        <fullName evidence="3">NAD-dependent epimerase/dehydratase domain-containing protein</fullName>
    </recommendedName>
</protein>
<dbReference type="InterPro" id="IPR001509">
    <property type="entry name" value="Epimerase_deHydtase"/>
</dbReference>
<dbReference type="SUPFAM" id="SSF51735">
    <property type="entry name" value="NAD(P)-binding Rossmann-fold domains"/>
    <property type="match status" value="1"/>
</dbReference>
<evidence type="ECO:0000256" key="2">
    <source>
        <dbReference type="ARBA" id="ARBA00023277"/>
    </source>
</evidence>
<dbReference type="Proteomes" id="UP001055219">
    <property type="component" value="Unassembled WGS sequence"/>
</dbReference>
<proteinExistence type="predicted"/>
<reference evidence="4" key="2">
    <citation type="submission" date="2022-07" db="EMBL/GenBank/DDBJ databases">
        <authorList>
            <person name="Goncalves M.F.M."/>
            <person name="Hilario S."/>
            <person name="Van De Peer Y."/>
            <person name="Esteves A.C."/>
            <person name="Alves A."/>
        </authorList>
    </citation>
    <scope>NUCLEOTIDE SEQUENCE</scope>
    <source>
        <strain evidence="4">MUM 19.33</strain>
    </source>
</reference>
<evidence type="ECO:0000313" key="4">
    <source>
        <dbReference type="EMBL" id="KAI6777761.1"/>
    </source>
</evidence>
<dbReference type="RefSeq" id="XP_051358617.1">
    <property type="nucleotide sequence ID" value="XM_051510478.1"/>
</dbReference>
<organism evidence="4 5">
    <name type="scientific">Emericellopsis cladophorae</name>
    <dbReference type="NCBI Taxonomy" id="2686198"/>
    <lineage>
        <taxon>Eukaryota</taxon>
        <taxon>Fungi</taxon>
        <taxon>Dikarya</taxon>
        <taxon>Ascomycota</taxon>
        <taxon>Pezizomycotina</taxon>
        <taxon>Sordariomycetes</taxon>
        <taxon>Hypocreomycetidae</taxon>
        <taxon>Hypocreales</taxon>
        <taxon>Bionectriaceae</taxon>
        <taxon>Emericellopsis</taxon>
    </lineage>
</organism>
<name>A0A9P9XU11_9HYPO</name>
<evidence type="ECO:0000313" key="5">
    <source>
        <dbReference type="Proteomes" id="UP001055219"/>
    </source>
</evidence>
<evidence type="ECO:0000259" key="3">
    <source>
        <dbReference type="Pfam" id="PF01370"/>
    </source>
</evidence>
<dbReference type="InterPro" id="IPR036291">
    <property type="entry name" value="NAD(P)-bd_dom_sf"/>
</dbReference>
<sequence length="288" mass="30969">MPHILITGAGGFLGQDLAVALQKADPSLDLTLTDIHEPSSSSSSSTVTPLALNLTDASALAWLLKPSYDAVYLLHGLMSGGAEANLELGWTVSFDSHRIILDTLRKSHPGTKSSYGAQKLMIETYLNDFSRCGLLDGRIIRLPTINVRFGAPGAAASSFCSAIIREPIAEVPTTLPVPKSLALWVCSPTNVIENLIRIKDVPSSKFGIWRTVNLPGITVIVQELLDALRDIRGEDALKLIKDGYDAKIEGIVGSWPARFEMSRADGLGMKADGGPIENIKTFVARYGQ</sequence>
<dbReference type="OrthoDB" id="16464at2759"/>
<feature type="domain" description="NAD-dependent epimerase/dehydratase" evidence="3">
    <location>
        <begin position="4"/>
        <end position="83"/>
    </location>
</feature>
<dbReference type="EMBL" id="JAGIXG020000109">
    <property type="protein sequence ID" value="KAI6777761.1"/>
    <property type="molecule type" value="Genomic_DNA"/>
</dbReference>
<dbReference type="PANTHER" id="PTHR43103:SF3">
    <property type="entry name" value="ADP-L-GLYCERO-D-MANNO-HEPTOSE-6-EPIMERASE"/>
    <property type="match status" value="1"/>
</dbReference>
<dbReference type="PANTHER" id="PTHR43103">
    <property type="entry name" value="NUCLEOSIDE-DIPHOSPHATE-SUGAR EPIMERASE"/>
    <property type="match status" value="1"/>
</dbReference>
<accession>A0A9P9XU11</accession>
<dbReference type="Pfam" id="PF01370">
    <property type="entry name" value="Epimerase"/>
    <property type="match status" value="1"/>
</dbReference>
<comment type="caution">
    <text evidence="4">The sequence shown here is derived from an EMBL/GenBank/DDBJ whole genome shotgun (WGS) entry which is preliminary data.</text>
</comment>
<keyword evidence="1" id="KW-0521">NADP</keyword>
<dbReference type="GeneID" id="75833683"/>